<comment type="caution">
    <text evidence="8">The sequence shown here is derived from an EMBL/GenBank/DDBJ whole genome shotgun (WGS) entry which is preliminary data.</text>
</comment>
<organism evidence="8 9">
    <name type="scientific">Hassallia byssoidea VB512170</name>
    <dbReference type="NCBI Taxonomy" id="1304833"/>
    <lineage>
        <taxon>Bacteria</taxon>
        <taxon>Bacillati</taxon>
        <taxon>Cyanobacteriota</taxon>
        <taxon>Cyanophyceae</taxon>
        <taxon>Nostocales</taxon>
        <taxon>Tolypothrichaceae</taxon>
        <taxon>Hassallia</taxon>
    </lineage>
</organism>
<dbReference type="Proteomes" id="UP000031549">
    <property type="component" value="Unassembled WGS sequence"/>
</dbReference>
<keyword evidence="9" id="KW-1185">Reference proteome</keyword>
<evidence type="ECO:0000256" key="2">
    <source>
        <dbReference type="ARBA" id="ARBA00010790"/>
    </source>
</evidence>
<evidence type="ECO:0000256" key="1">
    <source>
        <dbReference type="ARBA" id="ARBA00001974"/>
    </source>
</evidence>
<evidence type="ECO:0000256" key="4">
    <source>
        <dbReference type="ARBA" id="ARBA00022827"/>
    </source>
</evidence>
<dbReference type="EMBL" id="JTCM02000054">
    <property type="protein sequence ID" value="NEU74970.1"/>
    <property type="molecule type" value="Genomic_DNA"/>
</dbReference>
<feature type="domain" description="FAD/NAD(P)-binding" evidence="7">
    <location>
        <begin position="17"/>
        <end position="245"/>
    </location>
</feature>
<evidence type="ECO:0000256" key="5">
    <source>
        <dbReference type="ARBA" id="ARBA00023002"/>
    </source>
</evidence>
<name>A0A846HED4_9CYAN</name>
<dbReference type="RefSeq" id="WP_039737357.1">
    <property type="nucleotide sequence ID" value="NZ_JTCM02000054.1"/>
</dbReference>
<keyword evidence="3" id="KW-0285">Flavoprotein</keyword>
<dbReference type="InterPro" id="IPR051473">
    <property type="entry name" value="P2Ox-like"/>
</dbReference>
<proteinExistence type="inferred from homology"/>
<dbReference type="AlphaFoldDB" id="A0A846HED4"/>
<keyword evidence="5" id="KW-0560">Oxidoreductase</keyword>
<reference evidence="8 9" key="1">
    <citation type="journal article" date="2015" name="Genome Announc.">
        <title>Draft Genome Sequence of Cyanobacterium Hassallia byssoidea Strain VB512170, Isolated from Monuments in India.</title>
        <authorList>
            <person name="Singh D."/>
            <person name="Chandrababunaidu M.M."/>
            <person name="Panda A."/>
            <person name="Sen D."/>
            <person name="Bhattacharyya S."/>
            <person name="Adhikary S.P."/>
            <person name="Tripathy S."/>
        </authorList>
    </citation>
    <scope>NUCLEOTIDE SEQUENCE [LARGE SCALE GENOMIC DNA]</scope>
    <source>
        <strain evidence="8 9">VB512170</strain>
    </source>
</reference>
<dbReference type="PANTHER" id="PTHR42784:SF1">
    <property type="entry name" value="PYRANOSE 2-OXIDASE"/>
    <property type="match status" value="1"/>
</dbReference>
<dbReference type="Gene3D" id="3.50.50.60">
    <property type="entry name" value="FAD/NAD(P)-binding domain"/>
    <property type="match status" value="3"/>
</dbReference>
<comment type="similarity">
    <text evidence="2">Belongs to the GMC oxidoreductase family.</text>
</comment>
<gene>
    <name evidence="8" type="ORF">PI95_021030</name>
</gene>
<comment type="cofactor">
    <cofactor evidence="1">
        <name>FAD</name>
        <dbReference type="ChEBI" id="CHEBI:57692"/>
    </cofactor>
</comment>
<evidence type="ECO:0000313" key="8">
    <source>
        <dbReference type="EMBL" id="NEU74970.1"/>
    </source>
</evidence>
<evidence type="ECO:0000259" key="7">
    <source>
        <dbReference type="Pfam" id="PF07992"/>
    </source>
</evidence>
<feature type="domain" description="Glucose-methanol-choline oxidoreductase C-terminal" evidence="6">
    <location>
        <begin position="425"/>
        <end position="548"/>
    </location>
</feature>
<accession>A0A846HED4</accession>
<dbReference type="InterPro" id="IPR007867">
    <property type="entry name" value="GMC_OxRtase_C"/>
</dbReference>
<dbReference type="PANTHER" id="PTHR42784">
    <property type="entry name" value="PYRANOSE 2-OXIDASE"/>
    <property type="match status" value="1"/>
</dbReference>
<dbReference type="Pfam" id="PF07992">
    <property type="entry name" value="Pyr_redox_2"/>
    <property type="match status" value="1"/>
</dbReference>
<dbReference type="SUPFAM" id="SSF51905">
    <property type="entry name" value="FAD/NAD(P)-binding domain"/>
    <property type="match status" value="1"/>
</dbReference>
<dbReference type="InterPro" id="IPR023753">
    <property type="entry name" value="FAD/NAD-binding_dom"/>
</dbReference>
<evidence type="ECO:0000259" key="6">
    <source>
        <dbReference type="Pfam" id="PF05199"/>
    </source>
</evidence>
<dbReference type="InterPro" id="IPR036188">
    <property type="entry name" value="FAD/NAD-bd_sf"/>
</dbReference>
<evidence type="ECO:0000313" key="9">
    <source>
        <dbReference type="Proteomes" id="UP000031549"/>
    </source>
</evidence>
<protein>
    <submittedName>
        <fullName evidence="8">GMC family oxidoreductase</fullName>
    </submittedName>
</protein>
<keyword evidence="4" id="KW-0274">FAD</keyword>
<dbReference type="Pfam" id="PF05199">
    <property type="entry name" value="GMC_oxred_C"/>
    <property type="match status" value="1"/>
</dbReference>
<dbReference type="GO" id="GO:0016614">
    <property type="term" value="F:oxidoreductase activity, acting on CH-OH group of donors"/>
    <property type="evidence" value="ECO:0007669"/>
    <property type="project" value="InterPro"/>
</dbReference>
<sequence>MLIDSRNLPTDEVIQTEVCIVGAGPAGITLAREFIGQDFRVCLLESGELEFNQETQSLSEGETIADNFPELHEMRRRQYGGLANAWGIEIYNKQIGLRHMPLDEIDFEKRDWLPYSGWCFNKSHLNFFYERAQAVCKLGNFAYEAEAWSDNKSPQLPFKSDNVTTSMFQFGTRDIFLNEYREKINRSGNITTYLNANVVEIETDETAKTVTRVKVASLQQNRFWIAAKVFILATGGIENARLLLLSNQTQKNGLGNENDLVGRFFMDHPLIRSGVILPNNPQIFNSTALYDLRLVKNVPVMGKITLAQEVMRREKLLNMSALLFPRHNKFTTAIFPTHNEFRTAGKASLKILLAATKRGEIPEDVPKHLANVIKDFDSLFLQWYKRHFQKQLMFSNLSQGGWSYQKNKDKKFTMFEVVSQTEQAPHPDNRVMLSSKLDKLGCAKAQLNWRWTETDINSIKTSQAILAQEVARAGLGEFQIASDGELPQVLSISTHHHMGTTRMHDDRKQGVVDANCQVHGVSNLFLAGSSVFPTGGFANPTLTIVALAVRLADYVKSRCF</sequence>
<evidence type="ECO:0000256" key="3">
    <source>
        <dbReference type="ARBA" id="ARBA00022630"/>
    </source>
</evidence>